<comment type="caution">
    <text evidence="1">The sequence shown here is derived from an EMBL/GenBank/DDBJ whole genome shotgun (WGS) entry which is preliminary data.</text>
</comment>
<gene>
    <name evidence="1" type="ORF">DSO57_1033311</name>
</gene>
<accession>A0ACC2T063</accession>
<evidence type="ECO:0000313" key="2">
    <source>
        <dbReference type="Proteomes" id="UP001165960"/>
    </source>
</evidence>
<proteinExistence type="predicted"/>
<protein>
    <submittedName>
        <fullName evidence="1">Uncharacterized protein</fullName>
    </submittedName>
</protein>
<organism evidence="1 2">
    <name type="scientific">Entomophthora muscae</name>
    <dbReference type="NCBI Taxonomy" id="34485"/>
    <lineage>
        <taxon>Eukaryota</taxon>
        <taxon>Fungi</taxon>
        <taxon>Fungi incertae sedis</taxon>
        <taxon>Zoopagomycota</taxon>
        <taxon>Entomophthoromycotina</taxon>
        <taxon>Entomophthoromycetes</taxon>
        <taxon>Entomophthorales</taxon>
        <taxon>Entomophthoraceae</taxon>
        <taxon>Entomophthora</taxon>
    </lineage>
</organism>
<reference evidence="1" key="1">
    <citation type="submission" date="2022-04" db="EMBL/GenBank/DDBJ databases">
        <title>Genome of the entomopathogenic fungus Entomophthora muscae.</title>
        <authorList>
            <person name="Elya C."/>
            <person name="Lovett B.R."/>
            <person name="Lee E."/>
            <person name="Macias A.M."/>
            <person name="Hajek A.E."/>
            <person name="De Bivort B.L."/>
            <person name="Kasson M.T."/>
            <person name="De Fine Licht H.H."/>
            <person name="Stajich J.E."/>
        </authorList>
    </citation>
    <scope>NUCLEOTIDE SEQUENCE</scope>
    <source>
        <strain evidence="1">Berkeley</strain>
    </source>
</reference>
<keyword evidence="2" id="KW-1185">Reference proteome</keyword>
<evidence type="ECO:0000313" key="1">
    <source>
        <dbReference type="EMBL" id="KAJ9067987.1"/>
    </source>
</evidence>
<name>A0ACC2T063_9FUNG</name>
<sequence length="126" mass="14595">MMEYPWTSSNSTKSTLVDLWKIPKERTIALVYGLERWENITEEFKKIKATIDHAVLRVGDSKDVKGMLLKAFTSFPSTSFSVMGIDRTRFKQLQAAISKEYTSKRFLYSSNVTEKGHISYFKTFAY</sequence>
<dbReference type="Proteomes" id="UP001165960">
    <property type="component" value="Unassembled WGS sequence"/>
</dbReference>
<dbReference type="EMBL" id="QTSX02003811">
    <property type="protein sequence ID" value="KAJ9067987.1"/>
    <property type="molecule type" value="Genomic_DNA"/>
</dbReference>